<dbReference type="Proteomes" id="UP000236743">
    <property type="component" value="Unassembled WGS sequence"/>
</dbReference>
<reference evidence="1 2" key="1">
    <citation type="submission" date="2016-10" db="EMBL/GenBank/DDBJ databases">
        <authorList>
            <person name="de Groot N.N."/>
        </authorList>
    </citation>
    <scope>NUCLEOTIDE SEQUENCE [LARGE SCALE GENOMIC DNA]</scope>
    <source>
        <strain evidence="1 2">DSM 26656</strain>
    </source>
</reference>
<keyword evidence="2" id="KW-1185">Reference proteome</keyword>
<name>A0A1H6D8F3_9HYPH</name>
<dbReference type="AlphaFoldDB" id="A0A1H6D8F3"/>
<evidence type="ECO:0000313" key="1">
    <source>
        <dbReference type="EMBL" id="SEG81398.1"/>
    </source>
</evidence>
<gene>
    <name evidence="1" type="ORF">SAMN04488115_11828</name>
</gene>
<protein>
    <submittedName>
        <fullName evidence="1">Uncharacterized protein</fullName>
    </submittedName>
</protein>
<dbReference type="EMBL" id="FNUY01000018">
    <property type="protein sequence ID" value="SEG81398.1"/>
    <property type="molecule type" value="Genomic_DNA"/>
</dbReference>
<accession>A0A1H6D8F3</accession>
<organism evidence="1 2">
    <name type="scientific">Bosea lathyri</name>
    <dbReference type="NCBI Taxonomy" id="1036778"/>
    <lineage>
        <taxon>Bacteria</taxon>
        <taxon>Pseudomonadati</taxon>
        <taxon>Pseudomonadota</taxon>
        <taxon>Alphaproteobacteria</taxon>
        <taxon>Hyphomicrobiales</taxon>
        <taxon>Boseaceae</taxon>
        <taxon>Bosea</taxon>
    </lineage>
</organism>
<proteinExistence type="predicted"/>
<sequence length="53" mass="5756">MRGPGRQGFGSTNIVQPITRLALGALLSEVLAVRPKIGQALIRLKTHLFSRDT</sequence>
<evidence type="ECO:0000313" key="2">
    <source>
        <dbReference type="Proteomes" id="UP000236743"/>
    </source>
</evidence>